<sequence>MAGNQILYQWFVSKNERKLQNSTMEPTTTSSIRFFRDIRCLGVITRQQHIGSVTNLSVPRVTFLRLAVM</sequence>
<dbReference type="EMBL" id="GEDG01027916">
    <property type="protein sequence ID" value="JAP13520.1"/>
    <property type="molecule type" value="Transcribed_RNA"/>
</dbReference>
<evidence type="ECO:0000313" key="1">
    <source>
        <dbReference type="EMBL" id="JAP13520.1"/>
    </source>
</evidence>
<reference evidence="1" key="1">
    <citation type="submission" date="2015-12" db="EMBL/GenBank/DDBJ databases">
        <title>Gene expression during late stages of embryo sac development: a critical building block for successful pollen-pistil interactions.</title>
        <authorList>
            <person name="Liu Y."/>
            <person name="Joly V."/>
            <person name="Sabar M."/>
            <person name="Matton D.P."/>
        </authorList>
    </citation>
    <scope>NUCLEOTIDE SEQUENCE</scope>
</reference>
<organism evidence="1">
    <name type="scientific">Solanum chacoense</name>
    <name type="common">Chaco potato</name>
    <dbReference type="NCBI Taxonomy" id="4108"/>
    <lineage>
        <taxon>Eukaryota</taxon>
        <taxon>Viridiplantae</taxon>
        <taxon>Streptophyta</taxon>
        <taxon>Embryophyta</taxon>
        <taxon>Tracheophyta</taxon>
        <taxon>Spermatophyta</taxon>
        <taxon>Magnoliopsida</taxon>
        <taxon>eudicotyledons</taxon>
        <taxon>Gunneridae</taxon>
        <taxon>Pentapetalae</taxon>
        <taxon>asterids</taxon>
        <taxon>lamiids</taxon>
        <taxon>Solanales</taxon>
        <taxon>Solanaceae</taxon>
        <taxon>Solanoideae</taxon>
        <taxon>Solaneae</taxon>
        <taxon>Solanum</taxon>
    </lineage>
</organism>
<proteinExistence type="predicted"/>
<accession>A0A0V0H1E1</accession>
<name>A0A0V0H1E1_SOLCH</name>
<dbReference type="AlphaFoldDB" id="A0A0V0H1E1"/>
<protein>
    <submittedName>
        <fullName evidence="1">Putative ovule protein</fullName>
    </submittedName>
</protein>